<proteinExistence type="predicted"/>
<feature type="transmembrane region" description="Helical" evidence="6">
    <location>
        <begin position="313"/>
        <end position="335"/>
    </location>
</feature>
<feature type="transmembrane region" description="Helical" evidence="6">
    <location>
        <begin position="273"/>
        <end position="293"/>
    </location>
</feature>
<evidence type="ECO:0000256" key="4">
    <source>
        <dbReference type="ARBA" id="ARBA00022989"/>
    </source>
</evidence>
<dbReference type="PANTHER" id="PTHR30250">
    <property type="entry name" value="PST FAMILY PREDICTED COLANIC ACID TRANSPORTER"/>
    <property type="match status" value="1"/>
</dbReference>
<keyword evidence="8" id="KW-1185">Reference proteome</keyword>
<evidence type="ECO:0000256" key="5">
    <source>
        <dbReference type="ARBA" id="ARBA00023136"/>
    </source>
</evidence>
<accession>A0A238VIJ8</accession>
<dbReference type="RefSeq" id="WP_089331677.1">
    <property type="nucleotide sequence ID" value="NZ_FZNS01000001.1"/>
</dbReference>
<organism evidence="7 8">
    <name type="scientific">Hymenobacter mucosus</name>
    <dbReference type="NCBI Taxonomy" id="1411120"/>
    <lineage>
        <taxon>Bacteria</taxon>
        <taxon>Pseudomonadati</taxon>
        <taxon>Bacteroidota</taxon>
        <taxon>Cytophagia</taxon>
        <taxon>Cytophagales</taxon>
        <taxon>Hymenobacteraceae</taxon>
        <taxon>Hymenobacter</taxon>
    </lineage>
</organism>
<feature type="transmembrane region" description="Helical" evidence="6">
    <location>
        <begin position="26"/>
        <end position="49"/>
    </location>
</feature>
<gene>
    <name evidence="7" type="ORF">SAMN06269173_101736</name>
</gene>
<sequence length="467" mass="51426">MVLLNLLVKPGWVILENIVQDRLGHAAFGLFTALSALAVVVATISDLGLTHYSIKRLAGESTFLQTHFPAILSLRSLLTALALGLLLVGGWVIGYRGAELGLLAAVGGGLLLTQYGQFLRGTLQAHQHFNTDAVLSVFEKFLLVGLVLGLLPLGLSLERYVGVRLLATVFAVVLSYGLMRRFFGSVRLQWQGSSAWQMLRAAAPFAVITLLYGVNERVDMIMLERLASPTEAGYYAGAYRWVDAVMMYIWTVLPLFFARFSAAIDQPQEQQKLLWFGQRIVTVPMLFIGAFVLFRGEVLFWQFQHSSSHEIARMTWCLKILFINVLVHSFFALYATLLNTTAVVSTVSRLVACSVALNIGLNVVLLPRFGAVAASWNTLICAAVVSVCYVGLVQRRLQVPVPWVTLGRLVALLGVLCTAWYAMQSYLQLPWLLETTAAGVLFVGLVLGLGVVRPAELKQLRKRPTEI</sequence>
<comment type="subcellular location">
    <subcellularLocation>
        <location evidence="1">Cell membrane</location>
        <topology evidence="1">Multi-pass membrane protein</topology>
    </subcellularLocation>
</comment>
<feature type="transmembrane region" description="Helical" evidence="6">
    <location>
        <begin position="429"/>
        <end position="452"/>
    </location>
</feature>
<feature type="transmembrane region" description="Helical" evidence="6">
    <location>
        <begin position="373"/>
        <end position="393"/>
    </location>
</feature>
<dbReference type="Pfam" id="PF01943">
    <property type="entry name" value="Polysacc_synt"/>
    <property type="match status" value="1"/>
</dbReference>
<name>A0A238VIJ8_9BACT</name>
<feature type="transmembrane region" description="Helical" evidence="6">
    <location>
        <begin position="199"/>
        <end position="218"/>
    </location>
</feature>
<dbReference type="InterPro" id="IPR050833">
    <property type="entry name" value="Poly_Biosynth_Transport"/>
</dbReference>
<feature type="transmembrane region" description="Helical" evidence="6">
    <location>
        <begin position="70"/>
        <end position="94"/>
    </location>
</feature>
<reference evidence="8" key="1">
    <citation type="submission" date="2017-06" db="EMBL/GenBank/DDBJ databases">
        <authorList>
            <person name="Varghese N."/>
            <person name="Submissions S."/>
        </authorList>
    </citation>
    <scope>NUCLEOTIDE SEQUENCE [LARGE SCALE GENOMIC DNA]</scope>
    <source>
        <strain evidence="8">DSM 28041</strain>
    </source>
</reference>
<feature type="transmembrane region" description="Helical" evidence="6">
    <location>
        <begin position="133"/>
        <end position="155"/>
    </location>
</feature>
<protein>
    <submittedName>
        <fullName evidence="7">Membrane protein involved in the export of O-antigen and teichoic acid</fullName>
    </submittedName>
</protein>
<dbReference type="EMBL" id="FZNS01000001">
    <property type="protein sequence ID" value="SNR34222.1"/>
    <property type="molecule type" value="Genomic_DNA"/>
</dbReference>
<dbReference type="PANTHER" id="PTHR30250:SF11">
    <property type="entry name" value="O-ANTIGEN TRANSPORTER-RELATED"/>
    <property type="match status" value="1"/>
</dbReference>
<evidence type="ECO:0000256" key="1">
    <source>
        <dbReference type="ARBA" id="ARBA00004651"/>
    </source>
</evidence>
<keyword evidence="5 6" id="KW-0472">Membrane</keyword>
<keyword evidence="4 6" id="KW-1133">Transmembrane helix</keyword>
<feature type="transmembrane region" description="Helical" evidence="6">
    <location>
        <begin position="100"/>
        <end position="121"/>
    </location>
</feature>
<dbReference type="Proteomes" id="UP000198310">
    <property type="component" value="Unassembled WGS sequence"/>
</dbReference>
<evidence type="ECO:0000313" key="7">
    <source>
        <dbReference type="EMBL" id="SNR34222.1"/>
    </source>
</evidence>
<dbReference type="GO" id="GO:0005886">
    <property type="term" value="C:plasma membrane"/>
    <property type="evidence" value="ECO:0007669"/>
    <property type="project" value="UniProtKB-SubCell"/>
</dbReference>
<feature type="transmembrane region" description="Helical" evidence="6">
    <location>
        <begin position="161"/>
        <end position="179"/>
    </location>
</feature>
<evidence type="ECO:0000256" key="6">
    <source>
        <dbReference type="SAM" id="Phobius"/>
    </source>
</evidence>
<keyword evidence="2" id="KW-1003">Cell membrane</keyword>
<feature type="transmembrane region" description="Helical" evidence="6">
    <location>
        <begin position="405"/>
        <end position="423"/>
    </location>
</feature>
<evidence type="ECO:0000256" key="3">
    <source>
        <dbReference type="ARBA" id="ARBA00022692"/>
    </source>
</evidence>
<feature type="transmembrane region" description="Helical" evidence="6">
    <location>
        <begin position="238"/>
        <end position="261"/>
    </location>
</feature>
<evidence type="ECO:0000256" key="2">
    <source>
        <dbReference type="ARBA" id="ARBA00022475"/>
    </source>
</evidence>
<dbReference type="InterPro" id="IPR002797">
    <property type="entry name" value="Polysacc_synth"/>
</dbReference>
<dbReference type="AlphaFoldDB" id="A0A238VIJ8"/>
<evidence type="ECO:0000313" key="8">
    <source>
        <dbReference type="Proteomes" id="UP000198310"/>
    </source>
</evidence>
<keyword evidence="3 6" id="KW-0812">Transmembrane</keyword>